<evidence type="ECO:0000256" key="1">
    <source>
        <dbReference type="ARBA" id="ARBA00022448"/>
    </source>
</evidence>
<organism evidence="8 9">
    <name type="scientific">Chitinimonas arctica</name>
    <dbReference type="NCBI Taxonomy" id="2594795"/>
    <lineage>
        <taxon>Bacteria</taxon>
        <taxon>Pseudomonadati</taxon>
        <taxon>Pseudomonadota</taxon>
        <taxon>Betaproteobacteria</taxon>
        <taxon>Neisseriales</taxon>
        <taxon>Chitinibacteraceae</taxon>
        <taxon>Chitinimonas</taxon>
    </lineage>
</organism>
<dbReference type="CDD" id="cd03259">
    <property type="entry name" value="ABC_Carb_Solutes_like"/>
    <property type="match status" value="1"/>
</dbReference>
<dbReference type="Gene3D" id="2.40.50.100">
    <property type="match status" value="1"/>
</dbReference>
<dbReference type="PANTHER" id="PTHR43875">
    <property type="entry name" value="MALTODEXTRIN IMPORT ATP-BINDING PROTEIN MSMX"/>
    <property type="match status" value="1"/>
</dbReference>
<evidence type="ECO:0000256" key="3">
    <source>
        <dbReference type="ARBA" id="ARBA00022741"/>
    </source>
</evidence>
<evidence type="ECO:0000259" key="7">
    <source>
        <dbReference type="PROSITE" id="PS50893"/>
    </source>
</evidence>
<dbReference type="Pfam" id="PF00005">
    <property type="entry name" value="ABC_tran"/>
    <property type="match status" value="1"/>
</dbReference>
<dbReference type="InterPro" id="IPR027417">
    <property type="entry name" value="P-loop_NTPase"/>
</dbReference>
<dbReference type="KEGG" id="cari:FNU76_02915"/>
<dbReference type="PROSITE" id="PS50893">
    <property type="entry name" value="ABC_TRANSPORTER_2"/>
    <property type="match status" value="1"/>
</dbReference>
<dbReference type="InterPro" id="IPR003593">
    <property type="entry name" value="AAA+_ATPase"/>
</dbReference>
<dbReference type="InterPro" id="IPR003439">
    <property type="entry name" value="ABC_transporter-like_ATP-bd"/>
</dbReference>
<keyword evidence="2" id="KW-1003">Cell membrane</keyword>
<dbReference type="InterPro" id="IPR008995">
    <property type="entry name" value="Mo/tungstate-bd_C_term_dom"/>
</dbReference>
<keyword evidence="3" id="KW-0547">Nucleotide-binding</keyword>
<reference evidence="9" key="1">
    <citation type="submission" date="2019-07" db="EMBL/GenBank/DDBJ databases">
        <title>Chitinimonas sp. nov., isolated from Ny-Alesund, arctica soil.</title>
        <authorList>
            <person name="Xu Q."/>
            <person name="Peng F."/>
        </authorList>
    </citation>
    <scope>NUCLEOTIDE SEQUENCE [LARGE SCALE GENOMIC DNA]</scope>
    <source>
        <strain evidence="9">R3-44</strain>
    </source>
</reference>
<evidence type="ECO:0000313" key="9">
    <source>
        <dbReference type="Proteomes" id="UP000317550"/>
    </source>
</evidence>
<dbReference type="InterPro" id="IPR013611">
    <property type="entry name" value="Transp-assoc_OB_typ2"/>
</dbReference>
<dbReference type="SUPFAM" id="SSF50331">
    <property type="entry name" value="MOP-like"/>
    <property type="match status" value="1"/>
</dbReference>
<dbReference type="InterPro" id="IPR047641">
    <property type="entry name" value="ABC_transpr_MalK/UgpC-like"/>
</dbReference>
<evidence type="ECO:0000313" key="8">
    <source>
        <dbReference type="EMBL" id="QDQ25389.1"/>
    </source>
</evidence>
<dbReference type="Gene3D" id="3.40.50.300">
    <property type="entry name" value="P-loop containing nucleotide triphosphate hydrolases"/>
    <property type="match status" value="1"/>
</dbReference>
<dbReference type="RefSeq" id="WP_143856314.1">
    <property type="nucleotide sequence ID" value="NZ_CP041730.1"/>
</dbReference>
<feature type="domain" description="ABC transporter" evidence="7">
    <location>
        <begin position="3"/>
        <end position="234"/>
    </location>
</feature>
<dbReference type="GO" id="GO:0005524">
    <property type="term" value="F:ATP binding"/>
    <property type="evidence" value="ECO:0007669"/>
    <property type="project" value="UniProtKB-KW"/>
</dbReference>
<accession>A0A516SB65</accession>
<evidence type="ECO:0000256" key="4">
    <source>
        <dbReference type="ARBA" id="ARBA00022840"/>
    </source>
</evidence>
<dbReference type="InterPro" id="IPR015853">
    <property type="entry name" value="ABC_transpr_FbpC"/>
</dbReference>
<dbReference type="InterPro" id="IPR012340">
    <property type="entry name" value="NA-bd_OB-fold"/>
</dbReference>
<keyword evidence="6" id="KW-0472">Membrane</keyword>
<dbReference type="SUPFAM" id="SSF52540">
    <property type="entry name" value="P-loop containing nucleoside triphosphate hydrolases"/>
    <property type="match status" value="1"/>
</dbReference>
<gene>
    <name evidence="8" type="ORF">FNU76_02915</name>
</gene>
<dbReference type="Pfam" id="PF08402">
    <property type="entry name" value="TOBE_2"/>
    <property type="match status" value="1"/>
</dbReference>
<dbReference type="SMART" id="SM00382">
    <property type="entry name" value="AAA"/>
    <property type="match status" value="1"/>
</dbReference>
<keyword evidence="5" id="KW-1278">Translocase</keyword>
<proteinExistence type="predicted"/>
<dbReference type="EMBL" id="CP041730">
    <property type="protein sequence ID" value="QDQ25389.1"/>
    <property type="molecule type" value="Genomic_DNA"/>
</dbReference>
<dbReference type="PANTHER" id="PTHR43875:SF15">
    <property type="entry name" value="TREHALOSE IMPORT ATP-BINDING PROTEIN SUGC"/>
    <property type="match status" value="1"/>
</dbReference>
<name>A0A516SB65_9NEIS</name>
<keyword evidence="1" id="KW-0813">Transport</keyword>
<keyword evidence="9" id="KW-1185">Reference proteome</keyword>
<dbReference type="GO" id="GO:0055052">
    <property type="term" value="C:ATP-binding cassette (ABC) transporter complex, substrate-binding subunit-containing"/>
    <property type="evidence" value="ECO:0007669"/>
    <property type="project" value="TreeGrafter"/>
</dbReference>
<keyword evidence="4 8" id="KW-0067">ATP-binding</keyword>
<dbReference type="AlphaFoldDB" id="A0A516SB65"/>
<evidence type="ECO:0000256" key="2">
    <source>
        <dbReference type="ARBA" id="ARBA00022475"/>
    </source>
</evidence>
<dbReference type="Gene3D" id="2.40.50.140">
    <property type="entry name" value="Nucleic acid-binding proteins"/>
    <property type="match status" value="1"/>
</dbReference>
<evidence type="ECO:0000256" key="6">
    <source>
        <dbReference type="ARBA" id="ARBA00023136"/>
    </source>
</evidence>
<dbReference type="Proteomes" id="UP000317550">
    <property type="component" value="Chromosome"/>
</dbReference>
<protein>
    <submittedName>
        <fullName evidence="8">ABC transporter ATP-binding protein</fullName>
    </submittedName>
</protein>
<dbReference type="GO" id="GO:0016887">
    <property type="term" value="F:ATP hydrolysis activity"/>
    <property type="evidence" value="ECO:0007669"/>
    <property type="project" value="InterPro"/>
</dbReference>
<dbReference type="GO" id="GO:0015408">
    <property type="term" value="F:ABC-type ferric iron transporter activity"/>
    <property type="evidence" value="ECO:0007669"/>
    <property type="project" value="InterPro"/>
</dbReference>
<dbReference type="OrthoDB" id="9802264at2"/>
<evidence type="ECO:0000256" key="5">
    <source>
        <dbReference type="ARBA" id="ARBA00022967"/>
    </source>
</evidence>
<sequence length="369" mass="39723">MQLQLDGVSKLAGADTHIYPLDLQLQAGKINVLLGQTRAGKTTVMRLMAGLDRPSHGRVLADGVDVTGVSVRRRKLAMVYQQFVNYPSFSVFENIASPLRLAGGLSEQDIRARVGAMAEKLHISHLLDRLPGALSGGQQQRTAMARAMVKQAPLLLLDEPLVNLDYKLREELRAELKELFADGKTTVVYATTEPQEALLLGGHTAVLDEGRLLQFAPTLEVFHHPATRRVAQVFSDPPMNLFPATVRPGEAMAHLADGLALPLAPHLAALPAGDYQLGVRPSHLRLSANGPADLALPCHIELAEISGSDSYLHARHGNADWVAQLSGVRELAPGSAVQLFIDPREVFAFDAAGKLAGSPDRLNAMTGSH</sequence>